<organism evidence="2 3">
    <name type="scientific">Eubacterium uniforme</name>
    <dbReference type="NCBI Taxonomy" id="39495"/>
    <lineage>
        <taxon>Bacteria</taxon>
        <taxon>Bacillati</taxon>
        <taxon>Bacillota</taxon>
        <taxon>Clostridia</taxon>
        <taxon>Eubacteriales</taxon>
        <taxon>Eubacteriaceae</taxon>
        <taxon>Eubacterium</taxon>
    </lineage>
</organism>
<dbReference type="RefSeq" id="WP_078766160.1">
    <property type="nucleotide sequence ID" value="NZ_FUXZ01000007.1"/>
</dbReference>
<keyword evidence="3" id="KW-1185">Reference proteome</keyword>
<reference evidence="2 3" key="1">
    <citation type="submission" date="2017-02" db="EMBL/GenBank/DDBJ databases">
        <authorList>
            <person name="Peterson S.W."/>
        </authorList>
    </citation>
    <scope>NUCLEOTIDE SEQUENCE [LARGE SCALE GENOMIC DNA]</scope>
    <source>
        <strain evidence="2 3">ATCC 35992</strain>
    </source>
</reference>
<protein>
    <submittedName>
        <fullName evidence="2">Uncharacterized protein</fullName>
    </submittedName>
</protein>
<feature type="transmembrane region" description="Helical" evidence="1">
    <location>
        <begin position="12"/>
        <end position="35"/>
    </location>
</feature>
<dbReference type="STRING" id="39495.SAMN02745111_01296"/>
<keyword evidence="1" id="KW-1133">Transmembrane helix</keyword>
<proteinExistence type="predicted"/>
<keyword evidence="1" id="KW-0472">Membrane</keyword>
<gene>
    <name evidence="2" type="ORF">SAMN02745111_01296</name>
</gene>
<accession>A0A1T4VN46</accession>
<dbReference type="Proteomes" id="UP000190814">
    <property type="component" value="Unassembled WGS sequence"/>
</dbReference>
<dbReference type="AlphaFoldDB" id="A0A1T4VN46"/>
<name>A0A1T4VN46_9FIRM</name>
<dbReference type="EMBL" id="FUXZ01000007">
    <property type="protein sequence ID" value="SKA66394.1"/>
    <property type="molecule type" value="Genomic_DNA"/>
</dbReference>
<evidence type="ECO:0000313" key="3">
    <source>
        <dbReference type="Proteomes" id="UP000190814"/>
    </source>
</evidence>
<evidence type="ECO:0000313" key="2">
    <source>
        <dbReference type="EMBL" id="SKA66394.1"/>
    </source>
</evidence>
<evidence type="ECO:0000256" key="1">
    <source>
        <dbReference type="SAM" id="Phobius"/>
    </source>
</evidence>
<keyword evidence="1" id="KW-0812">Transmembrane</keyword>
<sequence>MNNYVAYVDPSVMTYIIQAVAGIVIAVGAGIGIYAKKAKKKVSDKLGIDENRNKEVESDDIEIK</sequence>